<dbReference type="EC" id="2.8.1.7" evidence="3"/>
<dbReference type="SUPFAM" id="SSF53383">
    <property type="entry name" value="PLP-dependent transferases"/>
    <property type="match status" value="1"/>
</dbReference>
<dbReference type="PIRSF" id="PIRSF005572">
    <property type="entry name" value="NifS"/>
    <property type="match status" value="1"/>
</dbReference>
<dbReference type="Gene3D" id="3.40.640.10">
    <property type="entry name" value="Type I PLP-dependent aspartate aminotransferase-like (Major domain)"/>
    <property type="match status" value="1"/>
</dbReference>
<evidence type="ECO:0000313" key="8">
    <source>
        <dbReference type="EMBL" id="MEQ2378715.1"/>
    </source>
</evidence>
<dbReference type="NCBIfam" id="TIGR01979">
    <property type="entry name" value="sufS"/>
    <property type="match status" value="1"/>
</dbReference>
<sequence>MEIKEQKDYRKDFPLLNNNSSIYIDNAATAQKPQCVIDAESRFYEVNNANPLRGFYPLSLAATKEYEDAREVVRQFLNADSDKEIIFTRNTTESLNLVAYSYGINNLKAGDEIAVSIMEHHSNLLPWQMVARVTGATLRYLECEKDGTLKDDTLKEGINANTKIVAVAQVSNVLGCVNPIKKIAKIAHDNGAVMVVDAAQSAPHMKIDVKDLDADFLAFSGHKLMGPMGIGVLYGKESILKNMQPFLTGGEMINSVTRDGATYAELPHKFEAGTVNAAGAVGLAAAIKYISEIGFDYIQQKEERLVKIAINGLKGHKHIHILGSDDYKNHTGIAAFTIDGVHPHDVSEILSSDGIDVRAGHHCAQPLLTFLGVNNATRASFMFYNTEKEAEAFVESVLNIRRRMGYDE</sequence>
<evidence type="ECO:0000256" key="5">
    <source>
        <dbReference type="ARBA" id="ARBA00022898"/>
    </source>
</evidence>
<keyword evidence="4 8" id="KW-0808">Transferase</keyword>
<dbReference type="InterPro" id="IPR015424">
    <property type="entry name" value="PyrdxlP-dep_Trfase"/>
</dbReference>
<comment type="cofactor">
    <cofactor evidence="1">
        <name>pyridoxal 5'-phosphate</name>
        <dbReference type="ChEBI" id="CHEBI:597326"/>
    </cofactor>
</comment>
<protein>
    <recommendedName>
        <fullName evidence="3">cysteine desulfurase</fullName>
        <ecNumber evidence="3">2.8.1.7</ecNumber>
    </recommendedName>
</protein>
<evidence type="ECO:0000256" key="6">
    <source>
        <dbReference type="ARBA" id="ARBA00050776"/>
    </source>
</evidence>
<accession>A0ABV1BUH1</accession>
<dbReference type="InterPro" id="IPR000192">
    <property type="entry name" value="Aminotrans_V_dom"/>
</dbReference>
<organism evidence="8 9">
    <name type="scientific">[Lactobacillus] rogosae</name>
    <dbReference type="NCBI Taxonomy" id="706562"/>
    <lineage>
        <taxon>Bacteria</taxon>
        <taxon>Bacillati</taxon>
        <taxon>Bacillota</taxon>
        <taxon>Clostridia</taxon>
        <taxon>Lachnospirales</taxon>
        <taxon>Lachnospiraceae</taxon>
        <taxon>Lachnospira</taxon>
    </lineage>
</organism>
<dbReference type="InterPro" id="IPR015422">
    <property type="entry name" value="PyrdxlP-dep_Trfase_small"/>
</dbReference>
<dbReference type="InterPro" id="IPR016454">
    <property type="entry name" value="Cysteine_dSase"/>
</dbReference>
<evidence type="ECO:0000256" key="2">
    <source>
        <dbReference type="ARBA" id="ARBA00010447"/>
    </source>
</evidence>
<evidence type="ECO:0000259" key="7">
    <source>
        <dbReference type="Pfam" id="PF00266"/>
    </source>
</evidence>
<keyword evidence="5" id="KW-0663">Pyridoxal phosphate</keyword>
<reference evidence="8 9" key="1">
    <citation type="submission" date="2024-03" db="EMBL/GenBank/DDBJ databases">
        <title>Human intestinal bacterial collection.</title>
        <authorList>
            <person name="Pauvert C."/>
            <person name="Hitch T.C.A."/>
            <person name="Clavel T."/>
        </authorList>
    </citation>
    <scope>NUCLEOTIDE SEQUENCE [LARGE SCALE GENOMIC DNA]</scope>
    <source>
        <strain evidence="8 9">CLA-AA-H255</strain>
    </source>
</reference>
<dbReference type="EMBL" id="JBBMER010000001">
    <property type="protein sequence ID" value="MEQ2378715.1"/>
    <property type="molecule type" value="Genomic_DNA"/>
</dbReference>
<dbReference type="GO" id="GO:0031071">
    <property type="term" value="F:cysteine desulfurase activity"/>
    <property type="evidence" value="ECO:0007669"/>
    <property type="project" value="UniProtKB-EC"/>
</dbReference>
<proteinExistence type="inferred from homology"/>
<dbReference type="PANTHER" id="PTHR43586:SF8">
    <property type="entry name" value="CYSTEINE DESULFURASE 1, CHLOROPLASTIC"/>
    <property type="match status" value="1"/>
</dbReference>
<dbReference type="CDD" id="cd06453">
    <property type="entry name" value="SufS_like"/>
    <property type="match status" value="1"/>
</dbReference>
<evidence type="ECO:0000256" key="4">
    <source>
        <dbReference type="ARBA" id="ARBA00022679"/>
    </source>
</evidence>
<dbReference type="Proteomes" id="UP001442364">
    <property type="component" value="Unassembled WGS sequence"/>
</dbReference>
<comment type="caution">
    <text evidence="8">The sequence shown here is derived from an EMBL/GenBank/DDBJ whole genome shotgun (WGS) entry which is preliminary data.</text>
</comment>
<dbReference type="PANTHER" id="PTHR43586">
    <property type="entry name" value="CYSTEINE DESULFURASE"/>
    <property type="match status" value="1"/>
</dbReference>
<evidence type="ECO:0000256" key="3">
    <source>
        <dbReference type="ARBA" id="ARBA00012239"/>
    </source>
</evidence>
<dbReference type="InterPro" id="IPR015421">
    <property type="entry name" value="PyrdxlP-dep_Trfase_major"/>
</dbReference>
<keyword evidence="9" id="KW-1185">Reference proteome</keyword>
<dbReference type="InterPro" id="IPR010970">
    <property type="entry name" value="Cys_dSase_SufS"/>
</dbReference>
<comment type="similarity">
    <text evidence="2">Belongs to the class-V pyridoxal-phosphate-dependent aminotransferase family. Csd subfamily.</text>
</comment>
<dbReference type="RefSeq" id="WP_055306675.1">
    <property type="nucleotide sequence ID" value="NZ_JBBMER010000001.1"/>
</dbReference>
<name>A0ABV1BUH1_9FIRM</name>
<feature type="domain" description="Aminotransferase class V" evidence="7">
    <location>
        <begin position="22"/>
        <end position="393"/>
    </location>
</feature>
<evidence type="ECO:0000313" key="9">
    <source>
        <dbReference type="Proteomes" id="UP001442364"/>
    </source>
</evidence>
<dbReference type="Pfam" id="PF00266">
    <property type="entry name" value="Aminotran_5"/>
    <property type="match status" value="1"/>
</dbReference>
<comment type="catalytic activity">
    <reaction evidence="6">
        <text>(sulfur carrier)-H + L-cysteine = (sulfur carrier)-SH + L-alanine</text>
        <dbReference type="Rhea" id="RHEA:43892"/>
        <dbReference type="Rhea" id="RHEA-COMP:14737"/>
        <dbReference type="Rhea" id="RHEA-COMP:14739"/>
        <dbReference type="ChEBI" id="CHEBI:29917"/>
        <dbReference type="ChEBI" id="CHEBI:35235"/>
        <dbReference type="ChEBI" id="CHEBI:57972"/>
        <dbReference type="ChEBI" id="CHEBI:64428"/>
        <dbReference type="EC" id="2.8.1.7"/>
    </reaction>
</comment>
<evidence type="ECO:0000256" key="1">
    <source>
        <dbReference type="ARBA" id="ARBA00001933"/>
    </source>
</evidence>
<gene>
    <name evidence="8" type="ORF">WMO14_02275</name>
</gene>
<dbReference type="Gene3D" id="3.90.1150.10">
    <property type="entry name" value="Aspartate Aminotransferase, domain 1"/>
    <property type="match status" value="1"/>
</dbReference>